<protein>
    <submittedName>
        <fullName evidence="1">Uncharacterized protein</fullName>
    </submittedName>
</protein>
<organism evidence="1 2">
    <name type="scientific">Cucumis sativus</name>
    <name type="common">Cucumber</name>
    <dbReference type="NCBI Taxonomy" id="3659"/>
    <lineage>
        <taxon>Eukaryota</taxon>
        <taxon>Viridiplantae</taxon>
        <taxon>Streptophyta</taxon>
        <taxon>Embryophyta</taxon>
        <taxon>Tracheophyta</taxon>
        <taxon>Spermatophyta</taxon>
        <taxon>Magnoliopsida</taxon>
        <taxon>eudicotyledons</taxon>
        <taxon>Gunneridae</taxon>
        <taxon>Pentapetalae</taxon>
        <taxon>rosids</taxon>
        <taxon>fabids</taxon>
        <taxon>Cucurbitales</taxon>
        <taxon>Cucurbitaceae</taxon>
        <taxon>Benincaseae</taxon>
        <taxon>Cucumis</taxon>
    </lineage>
</organism>
<gene>
    <name evidence="1" type="ORF">Csa_7G012390</name>
</gene>
<keyword evidence="2" id="KW-1185">Reference proteome</keyword>
<evidence type="ECO:0000313" key="1">
    <source>
        <dbReference type="EMBL" id="KGN43250.1"/>
    </source>
</evidence>
<name>A0A0A0K0L3_CUCSA</name>
<dbReference type="Proteomes" id="UP000029981">
    <property type="component" value="Chromosome 7"/>
</dbReference>
<reference evidence="1 2" key="2">
    <citation type="journal article" date="2009" name="PLoS ONE">
        <title>An integrated genetic and cytogenetic map of the cucumber genome.</title>
        <authorList>
            <person name="Ren Y."/>
            <person name="Zhang Z."/>
            <person name="Liu J."/>
            <person name="Staub J.E."/>
            <person name="Han Y."/>
            <person name="Cheng Z."/>
            <person name="Li X."/>
            <person name="Lu J."/>
            <person name="Miao H."/>
            <person name="Kang H."/>
            <person name="Xie B."/>
            <person name="Gu X."/>
            <person name="Wang X."/>
            <person name="Du Y."/>
            <person name="Jin W."/>
            <person name="Huang S."/>
        </authorList>
    </citation>
    <scope>NUCLEOTIDE SEQUENCE [LARGE SCALE GENOMIC DNA]</scope>
    <source>
        <strain evidence="2">cv. 9930</strain>
    </source>
</reference>
<reference evidence="1 2" key="4">
    <citation type="journal article" date="2011" name="BMC Genomics">
        <title>RNA-Seq improves annotation of protein-coding genes in the cucumber genome.</title>
        <authorList>
            <person name="Li Z."/>
            <person name="Zhang Z."/>
            <person name="Yan P."/>
            <person name="Huang S."/>
            <person name="Fei Z."/>
            <person name="Lin K."/>
        </authorList>
    </citation>
    <scope>NUCLEOTIDE SEQUENCE [LARGE SCALE GENOMIC DNA]</scope>
    <source>
        <strain evidence="2">cv. 9930</strain>
    </source>
</reference>
<accession>A0A0A0K0L3</accession>
<reference evidence="1 2" key="1">
    <citation type="journal article" date="2009" name="Nat. Genet.">
        <title>The genome of the cucumber, Cucumis sativus L.</title>
        <authorList>
            <person name="Huang S."/>
            <person name="Li R."/>
            <person name="Zhang Z."/>
            <person name="Li L."/>
            <person name="Gu X."/>
            <person name="Fan W."/>
            <person name="Lucas W.J."/>
            <person name="Wang X."/>
            <person name="Xie B."/>
            <person name="Ni P."/>
            <person name="Ren Y."/>
            <person name="Zhu H."/>
            <person name="Li J."/>
            <person name="Lin K."/>
            <person name="Jin W."/>
            <person name="Fei Z."/>
            <person name="Li G."/>
            <person name="Staub J."/>
            <person name="Kilian A."/>
            <person name="van der Vossen E.A."/>
            <person name="Wu Y."/>
            <person name="Guo J."/>
            <person name="He J."/>
            <person name="Jia Z."/>
            <person name="Ren Y."/>
            <person name="Tian G."/>
            <person name="Lu Y."/>
            <person name="Ruan J."/>
            <person name="Qian W."/>
            <person name="Wang M."/>
            <person name="Huang Q."/>
            <person name="Li B."/>
            <person name="Xuan Z."/>
            <person name="Cao J."/>
            <person name="Asan"/>
            <person name="Wu Z."/>
            <person name="Zhang J."/>
            <person name="Cai Q."/>
            <person name="Bai Y."/>
            <person name="Zhao B."/>
            <person name="Han Y."/>
            <person name="Li Y."/>
            <person name="Li X."/>
            <person name="Wang S."/>
            <person name="Shi Q."/>
            <person name="Liu S."/>
            <person name="Cho W.K."/>
            <person name="Kim J.Y."/>
            <person name="Xu Y."/>
            <person name="Heller-Uszynska K."/>
            <person name="Miao H."/>
            <person name="Cheng Z."/>
            <person name="Zhang S."/>
            <person name="Wu J."/>
            <person name="Yang Y."/>
            <person name="Kang H."/>
            <person name="Li M."/>
            <person name="Liang H."/>
            <person name="Ren X."/>
            <person name="Shi Z."/>
            <person name="Wen M."/>
            <person name="Jian M."/>
            <person name="Yang H."/>
            <person name="Zhang G."/>
            <person name="Yang Z."/>
            <person name="Chen R."/>
            <person name="Liu S."/>
            <person name="Li J."/>
            <person name="Ma L."/>
            <person name="Liu H."/>
            <person name="Zhou Y."/>
            <person name="Zhao J."/>
            <person name="Fang X."/>
            <person name="Li G."/>
            <person name="Fang L."/>
            <person name="Li Y."/>
            <person name="Liu D."/>
            <person name="Zheng H."/>
            <person name="Zhang Y."/>
            <person name="Qin N."/>
            <person name="Li Z."/>
            <person name="Yang G."/>
            <person name="Yang S."/>
            <person name="Bolund L."/>
            <person name="Kristiansen K."/>
            <person name="Zheng H."/>
            <person name="Li S."/>
            <person name="Zhang X."/>
            <person name="Yang H."/>
            <person name="Wang J."/>
            <person name="Sun R."/>
            <person name="Zhang B."/>
            <person name="Jiang S."/>
            <person name="Wang J."/>
            <person name="Du Y."/>
            <person name="Li S."/>
        </authorList>
    </citation>
    <scope>NUCLEOTIDE SEQUENCE [LARGE SCALE GENOMIC DNA]</scope>
    <source>
        <strain evidence="2">cv. 9930</strain>
    </source>
</reference>
<sequence length="97" mass="11040">MKYCSIHQLEPFTFAILSFIKTLPCSTQFHFSTFEDVYGTRSTTFEEASPFRVPQMGQEKIDNEKIFRHCSCMAIQHLLIAGCTTPTGMGGMKMLTF</sequence>
<dbReference type="AlphaFoldDB" id="A0A0A0K0L3"/>
<reference evidence="1 2" key="3">
    <citation type="journal article" date="2010" name="BMC Genomics">
        <title>Transcriptome sequencing and comparative analysis of cucumber flowers with different sex types.</title>
        <authorList>
            <person name="Guo S."/>
            <person name="Zheng Y."/>
            <person name="Joung J.G."/>
            <person name="Liu S."/>
            <person name="Zhang Z."/>
            <person name="Crasta O.R."/>
            <person name="Sobral B.W."/>
            <person name="Xu Y."/>
            <person name="Huang S."/>
            <person name="Fei Z."/>
        </authorList>
    </citation>
    <scope>NUCLEOTIDE SEQUENCE [LARGE SCALE GENOMIC DNA]</scope>
    <source>
        <strain evidence="2">cv. 9930</strain>
    </source>
</reference>
<proteinExistence type="predicted"/>
<dbReference type="EMBL" id="CM002928">
    <property type="protein sequence ID" value="KGN43250.1"/>
    <property type="molecule type" value="Genomic_DNA"/>
</dbReference>
<evidence type="ECO:0000313" key="2">
    <source>
        <dbReference type="Proteomes" id="UP000029981"/>
    </source>
</evidence>
<dbReference type="Gramene" id="KGN43250">
    <property type="protein sequence ID" value="KGN43250"/>
    <property type="gene ID" value="Csa_7G012390"/>
</dbReference>